<reference evidence="2" key="1">
    <citation type="submission" date="2018-11" db="EMBL/GenBank/DDBJ databases">
        <authorList>
            <consortium name="Pathogen Informatics"/>
        </authorList>
    </citation>
    <scope>NUCLEOTIDE SEQUENCE</scope>
</reference>
<dbReference type="Pfam" id="PF00079">
    <property type="entry name" value="Serpin"/>
    <property type="match status" value="1"/>
</dbReference>
<dbReference type="Gene3D" id="2.30.39.10">
    <property type="entry name" value="Alpha-1-antitrypsin, domain 1"/>
    <property type="match status" value="1"/>
</dbReference>
<dbReference type="InterPro" id="IPR023796">
    <property type="entry name" value="Serpin_dom"/>
</dbReference>
<keyword evidence="3" id="KW-1185">Reference proteome</keyword>
<gene>
    <name evidence="2" type="ORF">PXEA_LOCUS19799</name>
</gene>
<dbReference type="SUPFAM" id="SSF56574">
    <property type="entry name" value="Serpins"/>
    <property type="match status" value="1"/>
</dbReference>
<evidence type="ECO:0000313" key="2">
    <source>
        <dbReference type="EMBL" id="VEL26359.1"/>
    </source>
</evidence>
<organism evidence="2 3">
    <name type="scientific">Protopolystoma xenopodis</name>
    <dbReference type="NCBI Taxonomy" id="117903"/>
    <lineage>
        <taxon>Eukaryota</taxon>
        <taxon>Metazoa</taxon>
        <taxon>Spiralia</taxon>
        <taxon>Lophotrochozoa</taxon>
        <taxon>Platyhelminthes</taxon>
        <taxon>Monogenea</taxon>
        <taxon>Polyopisthocotylea</taxon>
        <taxon>Polystomatidea</taxon>
        <taxon>Polystomatidae</taxon>
        <taxon>Protopolystoma</taxon>
    </lineage>
</organism>
<dbReference type="InterPro" id="IPR042185">
    <property type="entry name" value="Serpin_sf_2"/>
</dbReference>
<dbReference type="EMBL" id="CAAALY010079754">
    <property type="protein sequence ID" value="VEL26359.1"/>
    <property type="molecule type" value="Genomic_DNA"/>
</dbReference>
<accession>A0A448X2V5</accession>
<comment type="caution">
    <text evidence="2">The sequence shown here is derived from an EMBL/GenBank/DDBJ whole genome shotgun (WGS) entry which is preliminary data.</text>
</comment>
<feature type="domain" description="Serpin" evidence="1">
    <location>
        <begin position="80"/>
        <end position="131"/>
    </location>
</feature>
<dbReference type="Proteomes" id="UP000784294">
    <property type="component" value="Unassembled WGS sequence"/>
</dbReference>
<protein>
    <recommendedName>
        <fullName evidence="1">Serpin domain-containing protein</fullName>
    </recommendedName>
</protein>
<dbReference type="InterPro" id="IPR036186">
    <property type="entry name" value="Serpin_sf"/>
</dbReference>
<dbReference type="AlphaFoldDB" id="A0A448X2V5"/>
<sequence length="146" mass="16380">MHNHLRNRSAGQKEENKKLHCLEDIKSETASRSAIAWLGHLVRAGLLRVLARPTSHEGLWEKSAYNSGYDSTFCICPSDSWKNPFFPARSKLGDFHVSMQEKITVTMMRGIFQLKYYKCENLGLQAVVLPLCVSGPAVTVDSGGRR</sequence>
<evidence type="ECO:0000259" key="1">
    <source>
        <dbReference type="Pfam" id="PF00079"/>
    </source>
</evidence>
<proteinExistence type="predicted"/>
<name>A0A448X2V5_9PLAT</name>
<evidence type="ECO:0000313" key="3">
    <source>
        <dbReference type="Proteomes" id="UP000784294"/>
    </source>
</evidence>